<evidence type="ECO:0000313" key="1">
    <source>
        <dbReference type="EMBL" id="KAJ7000833.1"/>
    </source>
</evidence>
<dbReference type="Proteomes" id="UP001164929">
    <property type="component" value="Chromosome 4"/>
</dbReference>
<reference evidence="1 2" key="1">
    <citation type="journal article" date="2023" name="Mol. Ecol. Resour.">
        <title>Chromosome-level genome assembly of a triploid poplar Populus alba 'Berolinensis'.</title>
        <authorList>
            <person name="Chen S."/>
            <person name="Yu Y."/>
            <person name="Wang X."/>
            <person name="Wang S."/>
            <person name="Zhang T."/>
            <person name="Zhou Y."/>
            <person name="He R."/>
            <person name="Meng N."/>
            <person name="Wang Y."/>
            <person name="Liu W."/>
            <person name="Liu Z."/>
            <person name="Liu J."/>
            <person name="Guo Q."/>
            <person name="Huang H."/>
            <person name="Sederoff R.R."/>
            <person name="Wang G."/>
            <person name="Qu G."/>
            <person name="Chen S."/>
        </authorList>
    </citation>
    <scope>NUCLEOTIDE SEQUENCE [LARGE SCALE GENOMIC DNA]</scope>
    <source>
        <strain evidence="1">SC-2020</strain>
    </source>
</reference>
<gene>
    <name evidence="1" type="ORF">NC653_011324</name>
</gene>
<dbReference type="EMBL" id="JAQIZT010000004">
    <property type="protein sequence ID" value="KAJ7000833.1"/>
    <property type="molecule type" value="Genomic_DNA"/>
</dbReference>
<keyword evidence="2" id="KW-1185">Reference proteome</keyword>
<sequence length="47" mass="5486">MSILINLLCILVFLLVIFIIKKTIYCINARKALLSKITSWKKLAYEE</sequence>
<name>A0AAD6W677_9ROSI</name>
<proteinExistence type="predicted"/>
<protein>
    <submittedName>
        <fullName evidence="1">Uncharacterized protein</fullName>
    </submittedName>
</protein>
<organism evidence="1 2">
    <name type="scientific">Populus alba x Populus x berolinensis</name>
    <dbReference type="NCBI Taxonomy" id="444605"/>
    <lineage>
        <taxon>Eukaryota</taxon>
        <taxon>Viridiplantae</taxon>
        <taxon>Streptophyta</taxon>
        <taxon>Embryophyta</taxon>
        <taxon>Tracheophyta</taxon>
        <taxon>Spermatophyta</taxon>
        <taxon>Magnoliopsida</taxon>
        <taxon>eudicotyledons</taxon>
        <taxon>Gunneridae</taxon>
        <taxon>Pentapetalae</taxon>
        <taxon>rosids</taxon>
        <taxon>fabids</taxon>
        <taxon>Malpighiales</taxon>
        <taxon>Salicaceae</taxon>
        <taxon>Saliceae</taxon>
        <taxon>Populus</taxon>
    </lineage>
</organism>
<evidence type="ECO:0000313" key="2">
    <source>
        <dbReference type="Proteomes" id="UP001164929"/>
    </source>
</evidence>
<accession>A0AAD6W677</accession>
<comment type="caution">
    <text evidence="1">The sequence shown here is derived from an EMBL/GenBank/DDBJ whole genome shotgun (WGS) entry which is preliminary data.</text>
</comment>
<dbReference type="AlphaFoldDB" id="A0AAD6W677"/>